<feature type="signal peptide" evidence="1">
    <location>
        <begin position="1"/>
        <end position="31"/>
    </location>
</feature>
<dbReference type="InterPro" id="IPR041498">
    <property type="entry name" value="Big_6"/>
</dbReference>
<name>A0ABP3AWL9_9LIST</name>
<feature type="chain" id="PRO_5047278917" description="Bacterial Ig domain-containing protein" evidence="1">
    <location>
        <begin position="32"/>
        <end position="572"/>
    </location>
</feature>
<comment type="caution">
    <text evidence="3">The sequence shown here is derived from an EMBL/GenBank/DDBJ whole genome shotgun (WGS) entry which is preliminary data.</text>
</comment>
<feature type="domain" description="Bacterial Ig" evidence="2">
    <location>
        <begin position="474"/>
        <end position="543"/>
    </location>
</feature>
<dbReference type="EMBL" id="AODF01000024">
    <property type="protein sequence ID" value="EUJ30285.1"/>
    <property type="molecule type" value="Genomic_DNA"/>
</dbReference>
<evidence type="ECO:0000256" key="1">
    <source>
        <dbReference type="SAM" id="SignalP"/>
    </source>
</evidence>
<accession>A0ABP3AWL9</accession>
<dbReference type="RefSeq" id="WP_036097699.1">
    <property type="nucleotide sequence ID" value="NZ_AODF01000024.1"/>
</dbReference>
<dbReference type="Gene3D" id="2.60.40.10">
    <property type="entry name" value="Immunoglobulins"/>
    <property type="match status" value="2"/>
</dbReference>
<dbReference type="Proteomes" id="UP000019249">
    <property type="component" value="Unassembled WGS sequence"/>
</dbReference>
<keyword evidence="1" id="KW-0732">Signal</keyword>
<protein>
    <recommendedName>
        <fullName evidence="2">Bacterial Ig domain-containing protein</fullName>
    </recommendedName>
</protein>
<evidence type="ECO:0000259" key="2">
    <source>
        <dbReference type="Pfam" id="PF17936"/>
    </source>
</evidence>
<organism evidence="3 4">
    <name type="scientific">Listeria floridensis FSL S10-1187</name>
    <dbReference type="NCBI Taxonomy" id="1265817"/>
    <lineage>
        <taxon>Bacteria</taxon>
        <taxon>Bacillati</taxon>
        <taxon>Bacillota</taxon>
        <taxon>Bacilli</taxon>
        <taxon>Bacillales</taxon>
        <taxon>Listeriaceae</taxon>
        <taxon>Listeria</taxon>
    </lineage>
</organism>
<keyword evidence="4" id="KW-1185">Reference proteome</keyword>
<evidence type="ECO:0000313" key="4">
    <source>
        <dbReference type="Proteomes" id="UP000019249"/>
    </source>
</evidence>
<sequence>MKKRNTWARLLIATVVAASIFISSQPLQAFAAEENEASADTLFWSNPSYNPLRLDRFEEGQPNISGHATPNAKLIFSINGQRYYTFADGTGQFYFNVTNMNLPAGSGFHVSQYVGNCLVDGAGGTVVAKPVPQLQAPSVNAVFSTDTSVTGSSNSEQVKVVINGVTYFGTVNSSTKQFKVELGRSYPAGTQVNVYAVTGTNQSPATAVYVQQKVEQNLLAPTLNQMTTDDTNVIGYSNSSIVQVLVGSTGEVRTVVPDSQTHVFVLSVGHLPVGTKVSAYAITNGTMSETTTIYVTQGSTPPPAKVDPPKLNGLTSTDKVLSGESSGAEVLINVGGDAYQVKPGKDNKFVVNLRKSYPVGTKVVAYATRDGAISDSTIIYVTQGQNALTAPVINDVTTEDQMITGKAAANVMVKLDIGSDSYEGSTDADGNFKIFLDHTYPADSLISVYVTDGVQKSPITTSKVKQGGFTLGINYISDKDSIVTGIALPNSDIKVQIGNRIYRGKASSFGTFMVQMSQAYKAGQNVEITATDPASGKSERKVVIVYPESLVLIRCFQILQQFLVKQALMRMW</sequence>
<evidence type="ECO:0000313" key="3">
    <source>
        <dbReference type="EMBL" id="EUJ30285.1"/>
    </source>
</evidence>
<proteinExistence type="predicted"/>
<dbReference type="InterPro" id="IPR013783">
    <property type="entry name" value="Ig-like_fold"/>
</dbReference>
<dbReference type="Pfam" id="PF17936">
    <property type="entry name" value="Big_6"/>
    <property type="match status" value="1"/>
</dbReference>
<gene>
    <name evidence="3" type="ORF">MFLO_10698</name>
</gene>
<reference evidence="3 4" key="1">
    <citation type="journal article" date="2014" name="Int. J. Syst. Evol. Microbiol.">
        <title>Listeria floridensis sp. nov., Listeria aquatica sp. nov., Listeria cornellensis sp. nov., Listeria riparia sp. nov. and Listeria grandensis sp. nov., from agricultural and natural environments.</title>
        <authorList>
            <person name="den Bakker H.C."/>
            <person name="Warchocki S."/>
            <person name="Wright E.M."/>
            <person name="Allred A.F."/>
            <person name="Ahlstrom C."/>
            <person name="Manuel C.S."/>
            <person name="Stasiewicz M.J."/>
            <person name="Burrell A."/>
            <person name="Roof S."/>
            <person name="Strawn L."/>
            <person name="Fortes E.D."/>
            <person name="Nightingale K.K."/>
            <person name="Kephart D."/>
            <person name="Wiedmann M."/>
        </authorList>
    </citation>
    <scope>NUCLEOTIDE SEQUENCE [LARGE SCALE GENOMIC DNA]</scope>
    <source>
        <strain evidence="3 4">FSL S10-1187</strain>
    </source>
</reference>